<evidence type="ECO:0000313" key="3">
    <source>
        <dbReference type="Proteomes" id="UP000019184"/>
    </source>
</evidence>
<dbReference type="Proteomes" id="UP000019184">
    <property type="component" value="Unassembled WGS sequence"/>
</dbReference>
<dbReference type="SUPFAM" id="SSF46955">
    <property type="entry name" value="Putative DNA-binding domain"/>
    <property type="match status" value="1"/>
</dbReference>
<evidence type="ECO:0000259" key="1">
    <source>
        <dbReference type="Pfam" id="PF12728"/>
    </source>
</evidence>
<sequence>MSELLNTVEAAQRLRLNPQTLNRWRRQGTGPAYVRVGKKVMYQENQINTWLTAHREIPGQSVALVDLALQLPRLSAFQGDPLAIQQAMRDEWDR</sequence>
<keyword evidence="3" id="KW-1185">Reference proteome</keyword>
<dbReference type="RefSeq" id="WP_034434341.1">
    <property type="nucleotide sequence ID" value="NZ_CBTK010000241.1"/>
</dbReference>
<dbReference type="AlphaFoldDB" id="A0A7U7GDB5"/>
<reference evidence="2 3" key="1">
    <citation type="journal article" date="2014" name="ISME J.">
        <title>Candidatus Competibacter-lineage genomes retrieved from metagenomes reveal functional metabolic diversity.</title>
        <authorList>
            <person name="McIlroy S.J."/>
            <person name="Albertsen M."/>
            <person name="Andresen E.K."/>
            <person name="Saunders A.M."/>
            <person name="Kristiansen R."/>
            <person name="Stokholm-Bjerregaard M."/>
            <person name="Nielsen K.L."/>
            <person name="Nielsen P.H."/>
        </authorList>
    </citation>
    <scope>NUCLEOTIDE SEQUENCE [LARGE SCALE GENOMIC DNA]</scope>
    <source>
        <strain evidence="2 3">Run_B_J11</strain>
    </source>
</reference>
<dbReference type="InterPro" id="IPR009061">
    <property type="entry name" value="DNA-bd_dom_put_sf"/>
</dbReference>
<accession>A0A7U7GDB5</accession>
<gene>
    <name evidence="2" type="ORF">BN874_3150004</name>
</gene>
<organism evidence="2 3">
    <name type="scientific">Candidatus Contendobacter odensis Run_B_J11</name>
    <dbReference type="NCBI Taxonomy" id="1400861"/>
    <lineage>
        <taxon>Bacteria</taxon>
        <taxon>Pseudomonadati</taxon>
        <taxon>Pseudomonadota</taxon>
        <taxon>Gammaproteobacteria</taxon>
        <taxon>Candidatus Competibacteraceae</taxon>
        <taxon>Candidatus Contendibacter</taxon>
    </lineage>
</organism>
<dbReference type="EMBL" id="CBTK010000241">
    <property type="protein sequence ID" value="CDH45988.1"/>
    <property type="molecule type" value="Genomic_DNA"/>
</dbReference>
<evidence type="ECO:0000313" key="2">
    <source>
        <dbReference type="EMBL" id="CDH45988.1"/>
    </source>
</evidence>
<comment type="caution">
    <text evidence="2">The sequence shown here is derived from an EMBL/GenBank/DDBJ whole genome shotgun (WGS) entry which is preliminary data.</text>
</comment>
<feature type="domain" description="Helix-turn-helix" evidence="1">
    <location>
        <begin position="4"/>
        <end position="54"/>
    </location>
</feature>
<dbReference type="Gene3D" id="1.10.1660.10">
    <property type="match status" value="1"/>
</dbReference>
<name>A0A7U7GDB5_9GAMM</name>
<dbReference type="Pfam" id="PF12728">
    <property type="entry name" value="HTH_17"/>
    <property type="match status" value="1"/>
</dbReference>
<proteinExistence type="predicted"/>
<dbReference type="InterPro" id="IPR041657">
    <property type="entry name" value="HTH_17"/>
</dbReference>
<protein>
    <recommendedName>
        <fullName evidence="1">Helix-turn-helix domain-containing protein</fullName>
    </recommendedName>
</protein>